<dbReference type="AlphaFoldDB" id="A0A9Y1BMU5"/>
<dbReference type="SUPFAM" id="SSF75169">
    <property type="entry name" value="DsrEFH-like"/>
    <property type="match status" value="1"/>
</dbReference>
<accession>A0A9Y1BMU5</accession>
<sequence>MSEERELFSIMVTSGTEEKLIALATITNGAIAMDYDVHIFLAFWGTHAFRKGAPDHFPVSIEGQPYEELMRKNMKEKGLGNWRAALKKAKESGNVKIIACSNMIPLFDIPEDDFSDLVDEISGIASYIEAATKAKANILI</sequence>
<dbReference type="Proteomes" id="UP001201020">
    <property type="component" value="Chromosome"/>
</dbReference>
<dbReference type="PANTHER" id="PTHR34655:SF1">
    <property type="match status" value="1"/>
</dbReference>
<organism evidence="1">
    <name type="scientific">Candidatus Heimdallarchaeum aukensis</name>
    <dbReference type="NCBI Taxonomy" id="2876573"/>
    <lineage>
        <taxon>Archaea</taxon>
        <taxon>Promethearchaeati</taxon>
        <taxon>Candidatus Heimdallarchaeota</taxon>
        <taxon>Candidatus Heimdallarchaeia (ex Rinke et al. 2021) (nom. nud.)</taxon>
        <taxon>Candidatus Heimdallarchaeales</taxon>
        <taxon>Candidatus Heimdallarchaeaceae</taxon>
        <taxon>Candidatus Heimdallarchaeum</taxon>
    </lineage>
</organism>
<dbReference type="InterPro" id="IPR027396">
    <property type="entry name" value="DsrEFH-like"/>
</dbReference>
<proteinExistence type="predicted"/>
<dbReference type="Pfam" id="PF13686">
    <property type="entry name" value="DrsE_2"/>
    <property type="match status" value="2"/>
</dbReference>
<dbReference type="InterPro" id="IPR032836">
    <property type="entry name" value="DsrE2-like"/>
</dbReference>
<dbReference type="PANTHER" id="PTHR34655">
    <property type="entry name" value="CONSERVED WITHIN P. AEROPHILUM"/>
    <property type="match status" value="1"/>
</dbReference>
<protein>
    <submittedName>
        <fullName evidence="1">DsrE/DsrF/DrsH-like family protein</fullName>
    </submittedName>
</protein>
<name>A0A9Y1BMU5_9ARCH</name>
<gene>
    <name evidence="1" type="ORF">K9W45_03985</name>
</gene>
<reference evidence="1" key="1">
    <citation type="journal article" date="2022" name="Nat. Microbiol.">
        <title>Unique mobile elements and scalable gene flow at the prokaryote-eukaryote boundary revealed by circularized Asgard archaea genomes.</title>
        <authorList>
            <person name="Wu F."/>
            <person name="Speth D.R."/>
            <person name="Philosof A."/>
            <person name="Cremiere A."/>
            <person name="Narayanan A."/>
            <person name="Barco R.A."/>
            <person name="Connon S.A."/>
            <person name="Amend J.P."/>
            <person name="Antoshechkin I.A."/>
            <person name="Orphan V.J."/>
        </authorList>
    </citation>
    <scope>NUCLEOTIDE SEQUENCE</scope>
    <source>
        <strain evidence="1">PM71</strain>
    </source>
</reference>
<evidence type="ECO:0000313" key="1">
    <source>
        <dbReference type="EMBL" id="UJG41630.1"/>
    </source>
</evidence>
<dbReference type="Gene3D" id="3.40.1260.10">
    <property type="entry name" value="DsrEFH-like"/>
    <property type="match status" value="1"/>
</dbReference>
<dbReference type="EMBL" id="CP084166">
    <property type="protein sequence ID" value="UJG41630.1"/>
    <property type="molecule type" value="Genomic_DNA"/>
</dbReference>